<reference evidence="2 3" key="1">
    <citation type="submission" date="2023-05" db="EMBL/GenBank/DDBJ databases">
        <title>B98-5 Cell Line De Novo Hybrid Assembly: An Optical Mapping Approach.</title>
        <authorList>
            <person name="Kananen K."/>
            <person name="Auerbach J.A."/>
            <person name="Kautto E."/>
            <person name="Blachly J.S."/>
        </authorList>
    </citation>
    <scope>NUCLEOTIDE SEQUENCE [LARGE SCALE GENOMIC DNA]</scope>
    <source>
        <strain evidence="2">B95-8</strain>
        <tissue evidence="2">Cell line</tissue>
    </source>
</reference>
<feature type="compositionally biased region" description="Gly residues" evidence="1">
    <location>
        <begin position="62"/>
        <end position="75"/>
    </location>
</feature>
<dbReference type="Proteomes" id="UP001266305">
    <property type="component" value="Unassembled WGS sequence"/>
</dbReference>
<evidence type="ECO:0000313" key="2">
    <source>
        <dbReference type="EMBL" id="KAK2086898.1"/>
    </source>
</evidence>
<feature type="region of interest" description="Disordered" evidence="1">
    <location>
        <begin position="1"/>
        <end position="87"/>
    </location>
</feature>
<dbReference type="EMBL" id="JASSZA010000019">
    <property type="protein sequence ID" value="KAK2086898.1"/>
    <property type="molecule type" value="Genomic_DNA"/>
</dbReference>
<comment type="caution">
    <text evidence="2">The sequence shown here is derived from an EMBL/GenBank/DDBJ whole genome shotgun (WGS) entry which is preliminary data.</text>
</comment>
<protein>
    <submittedName>
        <fullName evidence="2">Uncharacterized protein</fullName>
    </submittedName>
</protein>
<organism evidence="2 3">
    <name type="scientific">Saguinus oedipus</name>
    <name type="common">Cotton-top tamarin</name>
    <name type="synonym">Oedipomidas oedipus</name>
    <dbReference type="NCBI Taxonomy" id="9490"/>
    <lineage>
        <taxon>Eukaryota</taxon>
        <taxon>Metazoa</taxon>
        <taxon>Chordata</taxon>
        <taxon>Craniata</taxon>
        <taxon>Vertebrata</taxon>
        <taxon>Euteleostomi</taxon>
        <taxon>Mammalia</taxon>
        <taxon>Eutheria</taxon>
        <taxon>Euarchontoglires</taxon>
        <taxon>Primates</taxon>
        <taxon>Haplorrhini</taxon>
        <taxon>Platyrrhini</taxon>
        <taxon>Cebidae</taxon>
        <taxon>Callitrichinae</taxon>
        <taxon>Saguinus</taxon>
    </lineage>
</organism>
<feature type="compositionally biased region" description="Basic and acidic residues" evidence="1">
    <location>
        <begin position="24"/>
        <end position="36"/>
    </location>
</feature>
<feature type="region of interest" description="Disordered" evidence="1">
    <location>
        <begin position="106"/>
        <end position="164"/>
    </location>
</feature>
<evidence type="ECO:0000313" key="3">
    <source>
        <dbReference type="Proteomes" id="UP001266305"/>
    </source>
</evidence>
<proteinExistence type="predicted"/>
<sequence>MVTGNDWKQPKCQQGGDAAGSGRPETDQRGRTREEEGGSGVGEEERVLCSRCPGAERTQDGRGSGAPDGVKGGGSPLAPHGRGFPGVGFGVKWALLGAPRPRVHTVLGSGSPGAGARASSSCQAEGRGRARSGIHTPAKDRPVEQGSPSPTRRPSERCGTAFAG</sequence>
<name>A0ABQ9TQ41_SAGOE</name>
<keyword evidence="3" id="KW-1185">Reference proteome</keyword>
<evidence type="ECO:0000256" key="1">
    <source>
        <dbReference type="SAM" id="MobiDB-lite"/>
    </source>
</evidence>
<gene>
    <name evidence="2" type="ORF">P7K49_032805</name>
</gene>
<accession>A0ABQ9TQ41</accession>